<name>A0ABQ9YQL8_9CRUS</name>
<comment type="caution">
    <text evidence="2">The sequence shown here is derived from an EMBL/GenBank/DDBJ whole genome shotgun (WGS) entry which is preliminary data.</text>
</comment>
<reference evidence="2 3" key="1">
    <citation type="journal article" date="2023" name="Nucleic Acids Res.">
        <title>The hologenome of Daphnia magna reveals possible DNA methylation and microbiome-mediated evolution of the host genome.</title>
        <authorList>
            <person name="Chaturvedi A."/>
            <person name="Li X."/>
            <person name="Dhandapani V."/>
            <person name="Marshall H."/>
            <person name="Kissane S."/>
            <person name="Cuenca-Cambronero M."/>
            <person name="Asole G."/>
            <person name="Calvet F."/>
            <person name="Ruiz-Romero M."/>
            <person name="Marangio P."/>
            <person name="Guigo R."/>
            <person name="Rago D."/>
            <person name="Mirbahai L."/>
            <person name="Eastwood N."/>
            <person name="Colbourne J.K."/>
            <person name="Zhou J."/>
            <person name="Mallon E."/>
            <person name="Orsini L."/>
        </authorList>
    </citation>
    <scope>NUCLEOTIDE SEQUENCE [LARGE SCALE GENOMIC DNA]</scope>
    <source>
        <strain evidence="2">LRV0_1</strain>
    </source>
</reference>
<sequence length="112" mass="13220">MSPPPTVPPFLFYFPIENTIDYIHVMAGIANQSTEKRSRHSIVNKRRRKRNASKSDENYSNIKCGQKQTKRESFPVYFRFYATPFARPSFNTIRYDGHHYIRYPSGCVDSHR</sequence>
<protein>
    <submittedName>
        <fullName evidence="2">Uncharacterized protein</fullName>
    </submittedName>
</protein>
<evidence type="ECO:0000313" key="3">
    <source>
        <dbReference type="Proteomes" id="UP001234178"/>
    </source>
</evidence>
<proteinExistence type="predicted"/>
<keyword evidence="3" id="KW-1185">Reference proteome</keyword>
<feature type="compositionally biased region" description="Basic residues" evidence="1">
    <location>
        <begin position="37"/>
        <end position="52"/>
    </location>
</feature>
<feature type="region of interest" description="Disordered" evidence="1">
    <location>
        <begin position="33"/>
        <end position="66"/>
    </location>
</feature>
<dbReference type="Proteomes" id="UP001234178">
    <property type="component" value="Unassembled WGS sequence"/>
</dbReference>
<gene>
    <name evidence="2" type="ORF">OUZ56_004686</name>
</gene>
<evidence type="ECO:0000313" key="2">
    <source>
        <dbReference type="EMBL" id="KAK4002892.1"/>
    </source>
</evidence>
<accession>A0ABQ9YQL8</accession>
<evidence type="ECO:0000256" key="1">
    <source>
        <dbReference type="SAM" id="MobiDB-lite"/>
    </source>
</evidence>
<organism evidence="2 3">
    <name type="scientific">Daphnia magna</name>
    <dbReference type="NCBI Taxonomy" id="35525"/>
    <lineage>
        <taxon>Eukaryota</taxon>
        <taxon>Metazoa</taxon>
        <taxon>Ecdysozoa</taxon>
        <taxon>Arthropoda</taxon>
        <taxon>Crustacea</taxon>
        <taxon>Branchiopoda</taxon>
        <taxon>Diplostraca</taxon>
        <taxon>Cladocera</taxon>
        <taxon>Anomopoda</taxon>
        <taxon>Daphniidae</taxon>
        <taxon>Daphnia</taxon>
    </lineage>
</organism>
<dbReference type="EMBL" id="JAOYFB010000001">
    <property type="protein sequence ID" value="KAK4002892.1"/>
    <property type="molecule type" value="Genomic_DNA"/>
</dbReference>